<dbReference type="GO" id="GO:0006950">
    <property type="term" value="P:response to stress"/>
    <property type="evidence" value="ECO:0007669"/>
    <property type="project" value="TreeGrafter"/>
</dbReference>
<dbReference type="OrthoDB" id="9799747at2"/>
<keyword evidence="1" id="KW-0805">Transcription regulation</keyword>
<reference evidence="6" key="1">
    <citation type="submission" date="2016-10" db="EMBL/GenBank/DDBJ databases">
        <authorList>
            <person name="Varghese N."/>
            <person name="Submissions S."/>
        </authorList>
    </citation>
    <scope>NUCLEOTIDE SEQUENCE [LARGE SCALE GENOMIC DNA]</scope>
    <source>
        <strain evidence="6">DSM 23256</strain>
    </source>
</reference>
<dbReference type="InterPro" id="IPR039422">
    <property type="entry name" value="MarR/SlyA-like"/>
</dbReference>
<dbReference type="InterPro" id="IPR036388">
    <property type="entry name" value="WH-like_DNA-bd_sf"/>
</dbReference>
<dbReference type="Gene3D" id="1.10.10.10">
    <property type="entry name" value="Winged helix-like DNA-binding domain superfamily/Winged helix DNA-binding domain"/>
    <property type="match status" value="1"/>
</dbReference>
<evidence type="ECO:0000256" key="1">
    <source>
        <dbReference type="ARBA" id="ARBA00023015"/>
    </source>
</evidence>
<keyword evidence="6" id="KW-1185">Reference proteome</keyword>
<dbReference type="RefSeq" id="WP_093687879.1">
    <property type="nucleotide sequence ID" value="NZ_FNBU01000003.1"/>
</dbReference>
<evidence type="ECO:0000256" key="2">
    <source>
        <dbReference type="ARBA" id="ARBA00023125"/>
    </source>
</evidence>
<dbReference type="SUPFAM" id="SSF46785">
    <property type="entry name" value="Winged helix' DNA-binding domain"/>
    <property type="match status" value="1"/>
</dbReference>
<dbReference type="InterPro" id="IPR036390">
    <property type="entry name" value="WH_DNA-bd_sf"/>
</dbReference>
<dbReference type="EMBL" id="FNBU01000003">
    <property type="protein sequence ID" value="SDF14054.1"/>
    <property type="molecule type" value="Genomic_DNA"/>
</dbReference>
<evidence type="ECO:0000256" key="3">
    <source>
        <dbReference type="ARBA" id="ARBA00023163"/>
    </source>
</evidence>
<sequence>MSQALKLYVVLSRAYRAILAHDERDVRRHGLNLTEFAILELLYHKGPHPLQQIGKKILITSGSITYVVDKLEKKGLLYRRPCEKDRRVIYAVLSDAGKSLIEAIFPEHVQALMYAMGGLSPAEQEMAILLLKKLGREAENRLLTSGGY</sequence>
<protein>
    <submittedName>
        <fullName evidence="5">MarR family transcriptional regulator, 2-MHQ and catechol-resistance regulon repressor</fullName>
    </submittedName>
</protein>
<dbReference type="PROSITE" id="PS01117">
    <property type="entry name" value="HTH_MARR_1"/>
    <property type="match status" value="1"/>
</dbReference>
<dbReference type="Pfam" id="PF01047">
    <property type="entry name" value="MarR"/>
    <property type="match status" value="1"/>
</dbReference>
<dbReference type="PANTHER" id="PTHR33164:SF56">
    <property type="entry name" value="HTH-TYPE TRANSCRIPTIONAL REGULATOR MHQR"/>
    <property type="match status" value="1"/>
</dbReference>
<evidence type="ECO:0000313" key="6">
    <source>
        <dbReference type="Proteomes" id="UP000243333"/>
    </source>
</evidence>
<dbReference type="Proteomes" id="UP000243333">
    <property type="component" value="Unassembled WGS sequence"/>
</dbReference>
<dbReference type="InterPro" id="IPR000835">
    <property type="entry name" value="HTH_MarR-typ"/>
</dbReference>
<accession>A0A1G7IND5</accession>
<dbReference type="PROSITE" id="PS50995">
    <property type="entry name" value="HTH_MARR_2"/>
    <property type="match status" value="1"/>
</dbReference>
<keyword evidence="2" id="KW-0238">DNA-binding</keyword>
<dbReference type="InterPro" id="IPR023187">
    <property type="entry name" value="Tscrpt_reg_MarR-type_CS"/>
</dbReference>
<organism evidence="5 6">
    <name type="scientific">Sporolituus thermophilus DSM 23256</name>
    <dbReference type="NCBI Taxonomy" id="1123285"/>
    <lineage>
        <taxon>Bacteria</taxon>
        <taxon>Bacillati</taxon>
        <taxon>Bacillota</taxon>
        <taxon>Negativicutes</taxon>
        <taxon>Selenomonadales</taxon>
        <taxon>Sporomusaceae</taxon>
        <taxon>Sporolituus</taxon>
    </lineage>
</organism>
<gene>
    <name evidence="5" type="ORF">SAMN05660235_00545</name>
</gene>
<name>A0A1G7IND5_9FIRM</name>
<dbReference type="PRINTS" id="PR00598">
    <property type="entry name" value="HTHMARR"/>
</dbReference>
<feature type="domain" description="HTH marR-type" evidence="4">
    <location>
        <begin position="1"/>
        <end position="136"/>
    </location>
</feature>
<dbReference type="SMART" id="SM00347">
    <property type="entry name" value="HTH_MARR"/>
    <property type="match status" value="1"/>
</dbReference>
<keyword evidence="3" id="KW-0804">Transcription</keyword>
<evidence type="ECO:0000259" key="4">
    <source>
        <dbReference type="PROSITE" id="PS50995"/>
    </source>
</evidence>
<dbReference type="GO" id="GO:0003677">
    <property type="term" value="F:DNA binding"/>
    <property type="evidence" value="ECO:0007669"/>
    <property type="project" value="UniProtKB-KW"/>
</dbReference>
<dbReference type="GO" id="GO:0003700">
    <property type="term" value="F:DNA-binding transcription factor activity"/>
    <property type="evidence" value="ECO:0007669"/>
    <property type="project" value="InterPro"/>
</dbReference>
<dbReference type="AlphaFoldDB" id="A0A1G7IND5"/>
<dbReference type="PANTHER" id="PTHR33164">
    <property type="entry name" value="TRANSCRIPTIONAL REGULATOR, MARR FAMILY"/>
    <property type="match status" value="1"/>
</dbReference>
<proteinExistence type="predicted"/>
<evidence type="ECO:0000313" key="5">
    <source>
        <dbReference type="EMBL" id="SDF14054.1"/>
    </source>
</evidence>
<dbReference type="STRING" id="1123285.SAMN05660235_00545"/>